<keyword evidence="1" id="KW-0472">Membrane</keyword>
<feature type="transmembrane region" description="Helical" evidence="1">
    <location>
        <begin position="45"/>
        <end position="64"/>
    </location>
</feature>
<feature type="transmembrane region" description="Helical" evidence="1">
    <location>
        <begin position="245"/>
        <end position="263"/>
    </location>
</feature>
<evidence type="ECO:0000256" key="1">
    <source>
        <dbReference type="SAM" id="Phobius"/>
    </source>
</evidence>
<feature type="transmembrane region" description="Helical" evidence="1">
    <location>
        <begin position="146"/>
        <end position="171"/>
    </location>
</feature>
<keyword evidence="3" id="KW-1185">Reference proteome</keyword>
<protein>
    <submittedName>
        <fullName evidence="2">Uncharacterized protein</fullName>
    </submittedName>
</protein>
<feature type="transmembrane region" description="Helical" evidence="1">
    <location>
        <begin position="177"/>
        <end position="198"/>
    </location>
</feature>
<keyword evidence="1" id="KW-1133">Transmembrane helix</keyword>
<accession>A0A3R7PMN6</accession>
<reference evidence="2 3" key="1">
    <citation type="submission" date="2018-04" db="EMBL/GenBank/DDBJ databases">
        <authorList>
            <person name="Zhang X."/>
            <person name="Yuan J."/>
            <person name="Li F."/>
            <person name="Xiang J."/>
        </authorList>
    </citation>
    <scope>NUCLEOTIDE SEQUENCE [LARGE SCALE GENOMIC DNA]</scope>
    <source>
        <tissue evidence="2">Muscle</tissue>
    </source>
</reference>
<proteinExistence type="predicted"/>
<feature type="transmembrane region" description="Helical" evidence="1">
    <location>
        <begin position="275"/>
        <end position="294"/>
    </location>
</feature>
<comment type="caution">
    <text evidence="2">The sequence shown here is derived from an EMBL/GenBank/DDBJ whole genome shotgun (WGS) entry which is preliminary data.</text>
</comment>
<feature type="transmembrane region" description="Helical" evidence="1">
    <location>
        <begin position="76"/>
        <end position="104"/>
    </location>
</feature>
<organism evidence="2 3">
    <name type="scientific">Penaeus vannamei</name>
    <name type="common">Whiteleg shrimp</name>
    <name type="synonym">Litopenaeus vannamei</name>
    <dbReference type="NCBI Taxonomy" id="6689"/>
    <lineage>
        <taxon>Eukaryota</taxon>
        <taxon>Metazoa</taxon>
        <taxon>Ecdysozoa</taxon>
        <taxon>Arthropoda</taxon>
        <taxon>Crustacea</taxon>
        <taxon>Multicrustacea</taxon>
        <taxon>Malacostraca</taxon>
        <taxon>Eumalacostraca</taxon>
        <taxon>Eucarida</taxon>
        <taxon>Decapoda</taxon>
        <taxon>Dendrobranchiata</taxon>
        <taxon>Penaeoidea</taxon>
        <taxon>Penaeidae</taxon>
        <taxon>Penaeus</taxon>
    </lineage>
</organism>
<gene>
    <name evidence="2" type="ORF">C7M84_010193</name>
</gene>
<sequence>MRRDLVVSSLISSFGSKSSHSSPVFQSFSLSHLSAILTTHHSDSLLLSSFTMFSLSLLFVRVHLRSCFIFWPFLSSLFFLLFPYLTYGSCLFALRFFLFSILLFSFSPPLDLCQPFLLPVFSLCFRSCCFSLSFPPFDLALSLGVFLASFAHSFLFIFLSLFLISLILFLSFSLSDFLVRLLFLFLILAFSSLALVRFLSSSSPVLLSLISPPPLVRHALAVFVLSPHFPLPSPSFPAPPRPSLLPLRSLAALSLSLAFCFLLKLCPLLSPSRRFFLLVSLLVFSFSCPFPRFLFPPFKLLSRLPFRLSALAVAFGFSLSPSLLFLARLSPLFSPLSDGALLLPLSVCARAVSRSCLPPSLRSSSASLSSLLSLCSLPLFLPLYLFISLFLSIYLSISSLSHLPANPDAPEP</sequence>
<evidence type="ECO:0000313" key="3">
    <source>
        <dbReference type="Proteomes" id="UP000283509"/>
    </source>
</evidence>
<name>A0A3R7PMN6_PENVA</name>
<feature type="transmembrane region" description="Helical" evidence="1">
    <location>
        <begin position="371"/>
        <end position="397"/>
    </location>
</feature>
<feature type="transmembrane region" description="Helical" evidence="1">
    <location>
        <begin position="306"/>
        <end position="327"/>
    </location>
</feature>
<evidence type="ECO:0000313" key="2">
    <source>
        <dbReference type="EMBL" id="ROT71477.1"/>
    </source>
</evidence>
<dbReference type="AlphaFoldDB" id="A0A3R7PMN6"/>
<reference evidence="2 3" key="2">
    <citation type="submission" date="2019-01" db="EMBL/GenBank/DDBJ databases">
        <title>The decoding of complex shrimp genome reveals the adaptation for benthos swimmer, frequently molting mechanism and breeding impact on genome.</title>
        <authorList>
            <person name="Sun Y."/>
            <person name="Gao Y."/>
            <person name="Yu Y."/>
        </authorList>
    </citation>
    <scope>NUCLEOTIDE SEQUENCE [LARGE SCALE GENOMIC DNA]</scope>
    <source>
        <tissue evidence="2">Muscle</tissue>
    </source>
</reference>
<dbReference type="Proteomes" id="UP000283509">
    <property type="component" value="Unassembled WGS sequence"/>
</dbReference>
<dbReference type="EMBL" id="QCYY01002291">
    <property type="protein sequence ID" value="ROT71477.1"/>
    <property type="molecule type" value="Genomic_DNA"/>
</dbReference>
<keyword evidence="1" id="KW-0812">Transmembrane</keyword>